<sequence>MNILYDERIDGVLPAVDKQLLLQALQQQLPDLDILHRPEELRPYECDGLSAYRTTPMLVA</sequence>
<dbReference type="EMBL" id="AEAH01001936">
    <property type="protein sequence ID" value="EGH33789.1"/>
    <property type="molecule type" value="Genomic_DNA"/>
</dbReference>
<feature type="non-terminal residue" evidence="1">
    <location>
        <position position="60"/>
    </location>
</feature>
<proteinExistence type="predicted"/>
<gene>
    <name evidence="1" type="ORF">PSYJA_34710</name>
</gene>
<dbReference type="AlphaFoldDB" id="F3FU97"/>
<organism evidence="1 2">
    <name type="scientific">Pseudomonas syringae pv. japonica str. M301072</name>
    <dbReference type="NCBI Taxonomy" id="629262"/>
    <lineage>
        <taxon>Bacteria</taxon>
        <taxon>Pseudomonadati</taxon>
        <taxon>Pseudomonadota</taxon>
        <taxon>Gammaproteobacteria</taxon>
        <taxon>Pseudomonadales</taxon>
        <taxon>Pseudomonadaceae</taxon>
        <taxon>Pseudomonas</taxon>
        <taxon>Pseudomonas syringae</taxon>
    </lineage>
</organism>
<evidence type="ECO:0000313" key="1">
    <source>
        <dbReference type="EMBL" id="EGH33789.1"/>
    </source>
</evidence>
<dbReference type="HOGENOM" id="CLU_2947395_0_0_6"/>
<evidence type="ECO:0000313" key="2">
    <source>
        <dbReference type="Proteomes" id="UP000004471"/>
    </source>
</evidence>
<comment type="caution">
    <text evidence="1">The sequence shown here is derived from an EMBL/GenBank/DDBJ whole genome shotgun (WGS) entry which is preliminary data.</text>
</comment>
<protein>
    <submittedName>
        <fullName evidence="1">Glycolate oxidase subunit GlcD</fullName>
    </submittedName>
</protein>
<reference evidence="1 2" key="1">
    <citation type="journal article" date="2011" name="PLoS Pathog.">
        <title>Dynamic evolution of pathogenicity revealed by sequencing and comparative genomics of 19 Pseudomonas syringae isolates.</title>
        <authorList>
            <person name="Baltrus D.A."/>
            <person name="Nishimura M.T."/>
            <person name="Romanchuk A."/>
            <person name="Chang J.H."/>
            <person name="Mukhtar M.S."/>
            <person name="Cherkis K."/>
            <person name="Roach J."/>
            <person name="Grant S.R."/>
            <person name="Jones C.D."/>
            <person name="Dangl J.L."/>
        </authorList>
    </citation>
    <scope>NUCLEOTIDE SEQUENCE [LARGE SCALE GENOMIC DNA]</scope>
    <source>
        <strain evidence="2">M301072PT</strain>
    </source>
</reference>
<dbReference type="Proteomes" id="UP000004471">
    <property type="component" value="Unassembled WGS sequence"/>
</dbReference>
<accession>F3FU97</accession>
<name>F3FU97_PSESX</name>